<feature type="region of interest" description="Disordered" evidence="7">
    <location>
        <begin position="341"/>
        <end position="369"/>
    </location>
</feature>
<dbReference type="Pfam" id="PF07989">
    <property type="entry name" value="Cnn_1N"/>
    <property type="match status" value="1"/>
</dbReference>
<comment type="subcellular location">
    <subcellularLocation>
        <location evidence="1">Cytoplasm</location>
        <location evidence="1">Cytoskeleton</location>
        <location evidence="1">Microtubule organizing center</location>
    </subcellularLocation>
</comment>
<dbReference type="InterPro" id="IPR019528">
    <property type="entry name" value="PACT_domain"/>
</dbReference>
<evidence type="ECO:0000259" key="8">
    <source>
        <dbReference type="Pfam" id="PF07989"/>
    </source>
</evidence>
<dbReference type="PANTHER" id="PTHR18937">
    <property type="entry name" value="STRUCTURAL MAINTENANCE OF CHROMOSOMES SMC FAMILY MEMBER"/>
    <property type="match status" value="1"/>
</dbReference>
<sequence>MAAMFNSPSASRLDVTSAAFSSPKFSPEKTFIQPREDNLLRAGAIGNKNQPKRGLSIGAPKSALNITTPSRQPLGDRTNRRSNGAGEFTPLLKSVHKNNLNLNIDAKINAAVARTPMSLKHMEAYSGGTPQLPRGDSSGIDASSYNDDNTPTGPQQEDSGDVSTPIPRIGGKGGVLDDGQLTLREQEKIIDDIKKENFSLKLKIFFLDDKLNKLGPEFNDVAIRENIEMKVEHTTLRAELKRMKKALVDSEKLVMELQGDAQTAQSNAQQRFADGKKAEVDQEKIKDLMAELNDKNTQLDLLTEENERLRLELQDRDGTEREDAEEIEALNRRVAQLEGQKEDLEAEVRAKDEELDNRQDGQNQENEHLRERIQELEEELRARYDEQGNDQDEMQARMQEFQLELSKKDNELKEMQEEHEAQIAAARQQYQQKKATMKTLQDEKDSLEQKVATLETERQGRGNELGDKVMELEHDNRQLQNELDDIKDKIEEAIDQRNHIENEMAALVERHQEEIQRVRDDYQERSVYMRNTAQDRESSRQRLQDDLVRLQEDLASMTTLHREKSSEAESLKNRIDQLTNNFEGDVKALQLDINKLQEEKERFRRILEDTESQKNLLQLRHNTLTTESQELQSDIARITRELNDVKSTFSTEKQKFLSSEQFLKAQLAAEKNALQAEVDKLRSTLEIRNKDLQSRSDDWAAEKRQLELKLTTAEQRAKGLEKTISGLRESEGSLHGHEMRLAREVETLKSAHSAELASLNLQIMNLNKDLDRRKEMLEKNAIELQLSNEELRQIKKNERALDDKARALEDDLKSATQHHSNELKDIQEQLSDAESRCDIIKSEIKTYKESLAIAQSQLRNDQLNYQSSLDSLKTGTLSHEQLKIDLKNMEKRLEAALKEKHGMHEQLLNVNTQLLSLKADCQELEIEREELNAQIQDLTSQIGSRHRLDQEKVDLRMAKGKLERELKAVTEERDDLLAKAEEMEMQLEEAMSQAVADEQKLEDEIADLKTQMKSLSDARDREAQLAKRESARLEARINELQDAQMDLLDPMELSEIKKDLEDAQARENQAKEKIRDQRQRITKLEIDLKEAKAARTRNINDTEAQIERQDLHEHLMDARLQIEQMQAEFDNRDSDIKLMLAREKELVARIKALKSDRTKLTNKAAKSEEALLKAQSRLERAQEKLLQMQKTWDEERNLFEHKVVQNDVLTQKEMQLVASEQQKNHKAEIRGLGKQIQWLRARAERETKFRRDLSYSKNYFLKQIEMFGRYNELQLRMVEKMGILVDRKSRAKKPTLRVVAKAVIAVQRMKRLGEQWAVNKELKASLVKSLEKVRPTGRR</sequence>
<feature type="coiled-coil region" evidence="6">
    <location>
        <begin position="879"/>
        <end position="1198"/>
    </location>
</feature>
<dbReference type="Proteomes" id="UP001221413">
    <property type="component" value="Unassembled WGS sequence"/>
</dbReference>
<feature type="domain" description="Pericentrin/AKAP-450 centrosomal targeting" evidence="9">
    <location>
        <begin position="1242"/>
        <end position="1316"/>
    </location>
</feature>
<name>A0AAD6NIW0_DREDA</name>
<keyword evidence="5" id="KW-0206">Cytoskeleton</keyword>
<dbReference type="Pfam" id="PF10495">
    <property type="entry name" value="PACT_coil_coil"/>
    <property type="match status" value="1"/>
</dbReference>
<feature type="domain" description="Centrosomin N-terminal motif 1" evidence="8">
    <location>
        <begin position="182"/>
        <end position="252"/>
    </location>
</feature>
<reference evidence="10" key="1">
    <citation type="submission" date="2023-01" db="EMBL/GenBank/DDBJ databases">
        <title>The chitinases involved in constricting ring structure development in the nematode-trapping fungus Drechslerella dactyloides.</title>
        <authorList>
            <person name="Wang R."/>
            <person name="Zhang L."/>
            <person name="Tang P."/>
            <person name="Li S."/>
            <person name="Liang L."/>
        </authorList>
    </citation>
    <scope>NUCLEOTIDE SEQUENCE</scope>
    <source>
        <strain evidence="10">YMF1.00031</strain>
    </source>
</reference>
<dbReference type="InterPro" id="IPR012943">
    <property type="entry name" value="Cnn_1N"/>
</dbReference>
<organism evidence="10 11">
    <name type="scientific">Drechslerella dactyloides</name>
    <name type="common">Nematode-trapping fungus</name>
    <name type="synonym">Arthrobotrys dactyloides</name>
    <dbReference type="NCBI Taxonomy" id="74499"/>
    <lineage>
        <taxon>Eukaryota</taxon>
        <taxon>Fungi</taxon>
        <taxon>Dikarya</taxon>
        <taxon>Ascomycota</taxon>
        <taxon>Pezizomycotina</taxon>
        <taxon>Orbiliomycetes</taxon>
        <taxon>Orbiliales</taxon>
        <taxon>Orbiliaceae</taxon>
        <taxon>Drechslerella</taxon>
    </lineage>
</organism>
<keyword evidence="2" id="KW-0963">Cytoplasm</keyword>
<dbReference type="Gene3D" id="1.10.287.1490">
    <property type="match status" value="1"/>
</dbReference>
<evidence type="ECO:0000256" key="7">
    <source>
        <dbReference type="SAM" id="MobiDB-lite"/>
    </source>
</evidence>
<feature type="region of interest" description="Disordered" evidence="7">
    <location>
        <begin position="45"/>
        <end position="90"/>
    </location>
</feature>
<gene>
    <name evidence="10" type="ORF">Dda_5467</name>
</gene>
<evidence type="ECO:0000256" key="3">
    <source>
        <dbReference type="ARBA" id="ARBA00022553"/>
    </source>
</evidence>
<evidence type="ECO:0000313" key="10">
    <source>
        <dbReference type="EMBL" id="KAJ6259825.1"/>
    </source>
</evidence>
<keyword evidence="4 6" id="KW-0175">Coiled coil</keyword>
<feature type="region of interest" description="Disordered" evidence="7">
    <location>
        <begin position="123"/>
        <end position="177"/>
    </location>
</feature>
<evidence type="ECO:0000256" key="5">
    <source>
        <dbReference type="ARBA" id="ARBA00023212"/>
    </source>
</evidence>
<dbReference type="GO" id="GO:0005737">
    <property type="term" value="C:cytoplasm"/>
    <property type="evidence" value="ECO:0007669"/>
    <property type="project" value="UniProtKB-ARBA"/>
</dbReference>
<comment type="caution">
    <text evidence="10">The sequence shown here is derived from an EMBL/GenBank/DDBJ whole genome shotgun (WGS) entry which is preliminary data.</text>
</comment>
<evidence type="ECO:0000256" key="2">
    <source>
        <dbReference type="ARBA" id="ARBA00022490"/>
    </source>
</evidence>
<dbReference type="SUPFAM" id="SSF57997">
    <property type="entry name" value="Tropomyosin"/>
    <property type="match status" value="1"/>
</dbReference>
<evidence type="ECO:0000313" key="11">
    <source>
        <dbReference type="Proteomes" id="UP001221413"/>
    </source>
</evidence>
<accession>A0AAD6NIW0</accession>
<dbReference type="EMBL" id="JAQGDS010000006">
    <property type="protein sequence ID" value="KAJ6259825.1"/>
    <property type="molecule type" value="Genomic_DNA"/>
</dbReference>
<proteinExistence type="predicted"/>
<evidence type="ECO:0000259" key="9">
    <source>
        <dbReference type="Pfam" id="PF10495"/>
    </source>
</evidence>
<protein>
    <submittedName>
        <fullName evidence="10">Uncharacterized protein</fullName>
    </submittedName>
</protein>
<evidence type="ECO:0000256" key="6">
    <source>
        <dbReference type="SAM" id="Coils"/>
    </source>
</evidence>
<keyword evidence="11" id="KW-1185">Reference proteome</keyword>
<evidence type="ECO:0000256" key="1">
    <source>
        <dbReference type="ARBA" id="ARBA00004267"/>
    </source>
</evidence>
<keyword evidence="3" id="KW-0597">Phosphoprotein</keyword>
<feature type="compositionally biased region" description="Polar residues" evidence="7">
    <location>
        <begin position="140"/>
        <end position="157"/>
    </location>
</feature>
<evidence type="ECO:0000256" key="4">
    <source>
        <dbReference type="ARBA" id="ARBA00023054"/>
    </source>
</evidence>
<dbReference type="GO" id="GO:0005815">
    <property type="term" value="C:microtubule organizing center"/>
    <property type="evidence" value="ECO:0007669"/>
    <property type="project" value="UniProtKB-SubCell"/>
</dbReference>